<organism evidence="1 2">
    <name type="scientific">Linderina macrospora</name>
    <dbReference type="NCBI Taxonomy" id="4868"/>
    <lineage>
        <taxon>Eukaryota</taxon>
        <taxon>Fungi</taxon>
        <taxon>Fungi incertae sedis</taxon>
        <taxon>Zoopagomycota</taxon>
        <taxon>Kickxellomycotina</taxon>
        <taxon>Kickxellomycetes</taxon>
        <taxon>Kickxellales</taxon>
        <taxon>Kickxellaceae</taxon>
        <taxon>Linderina</taxon>
    </lineage>
</organism>
<comment type="caution">
    <text evidence="1">The sequence shown here is derived from an EMBL/GenBank/DDBJ whole genome shotgun (WGS) entry which is preliminary data.</text>
</comment>
<dbReference type="EMBL" id="JANBPW010003319">
    <property type="protein sequence ID" value="KAJ1938018.1"/>
    <property type="molecule type" value="Genomic_DNA"/>
</dbReference>
<evidence type="ECO:0000313" key="2">
    <source>
        <dbReference type="Proteomes" id="UP001150603"/>
    </source>
</evidence>
<sequence>QAASADCPARIVNIASIAGSKVASQEYPAYISSKAGLIHLTRDMAQKFAKYNITVNSISPGAFDSQMLRDSMSEDRFAHFSDYIPLRRLGNSRDITGIIVFLTSDAGSYITGTNTILDGGIFIKAVY</sequence>
<dbReference type="Proteomes" id="UP001150603">
    <property type="component" value="Unassembled WGS sequence"/>
</dbReference>
<proteinExistence type="predicted"/>
<feature type="non-terminal residue" evidence="1">
    <location>
        <position position="1"/>
    </location>
</feature>
<accession>A0ACC1J562</accession>
<protein>
    <submittedName>
        <fullName evidence="1">Uncharacterized protein</fullName>
    </submittedName>
</protein>
<evidence type="ECO:0000313" key="1">
    <source>
        <dbReference type="EMBL" id="KAJ1938018.1"/>
    </source>
</evidence>
<keyword evidence="2" id="KW-1185">Reference proteome</keyword>
<name>A0ACC1J562_9FUNG</name>
<reference evidence="1" key="1">
    <citation type="submission" date="2022-07" db="EMBL/GenBank/DDBJ databases">
        <title>Phylogenomic reconstructions and comparative analyses of Kickxellomycotina fungi.</title>
        <authorList>
            <person name="Reynolds N.K."/>
            <person name="Stajich J.E."/>
            <person name="Barry K."/>
            <person name="Grigoriev I.V."/>
            <person name="Crous P."/>
            <person name="Smith M.E."/>
        </authorList>
    </citation>
    <scope>NUCLEOTIDE SEQUENCE</scope>
    <source>
        <strain evidence="1">NRRL 5244</strain>
    </source>
</reference>
<gene>
    <name evidence="1" type="ORF">FBU59_004575</name>
</gene>